<name>A0A7S0GR97_MICPS</name>
<keyword evidence="2" id="KW-0175">Coiled coil</keyword>
<evidence type="ECO:0000256" key="2">
    <source>
        <dbReference type="ARBA" id="ARBA00023054"/>
    </source>
</evidence>
<dbReference type="GO" id="GO:0005737">
    <property type="term" value="C:cytoplasm"/>
    <property type="evidence" value="ECO:0007669"/>
    <property type="project" value="TreeGrafter"/>
</dbReference>
<sequence>MADERAVTFDEAYRVRVLDAEKYAKTQELAETARDFCDKVARLSDTVATVVDAVDRQAALTEREKLRAVGKRNQAAAESERRRRDSAVKSAAARERRRELERLQVEYESLLRVKAEQEALIARMSGGA</sequence>
<evidence type="ECO:0008006" key="6">
    <source>
        <dbReference type="Google" id="ProtNLM"/>
    </source>
</evidence>
<dbReference type="GO" id="GO:0097730">
    <property type="term" value="C:non-motile cilium"/>
    <property type="evidence" value="ECO:0007669"/>
    <property type="project" value="TreeGrafter"/>
</dbReference>
<dbReference type="PANTHER" id="PTHR31978:SF1">
    <property type="entry name" value="INTRAFLAGELLAR TRANSPORT PROTEIN 20 HOMOLOG"/>
    <property type="match status" value="1"/>
</dbReference>
<accession>A0A7S0GR97</accession>
<evidence type="ECO:0000256" key="1">
    <source>
        <dbReference type="ARBA" id="ARBA00004138"/>
    </source>
</evidence>
<organism evidence="5">
    <name type="scientific">Micromonas pusilla</name>
    <name type="common">Picoplanktonic green alga</name>
    <name type="synonym">Chromulina pusilla</name>
    <dbReference type="NCBI Taxonomy" id="38833"/>
    <lineage>
        <taxon>Eukaryota</taxon>
        <taxon>Viridiplantae</taxon>
        <taxon>Chlorophyta</taxon>
        <taxon>Mamiellophyceae</taxon>
        <taxon>Mamiellales</taxon>
        <taxon>Mamiellaceae</taxon>
        <taxon>Micromonas</taxon>
    </lineage>
</organism>
<proteinExistence type="predicted"/>
<protein>
    <recommendedName>
        <fullName evidence="6">Intraflagellar transport protein 20</fullName>
    </recommendedName>
</protein>
<evidence type="ECO:0000256" key="3">
    <source>
        <dbReference type="ARBA" id="ARBA00023273"/>
    </source>
</evidence>
<dbReference type="AlphaFoldDB" id="A0A7S0GR97"/>
<feature type="compositionally biased region" description="Basic and acidic residues" evidence="4">
    <location>
        <begin position="78"/>
        <end position="97"/>
    </location>
</feature>
<feature type="region of interest" description="Disordered" evidence="4">
    <location>
        <begin position="68"/>
        <end position="97"/>
    </location>
</feature>
<dbReference type="GO" id="GO:0036064">
    <property type="term" value="C:ciliary basal body"/>
    <property type="evidence" value="ECO:0007669"/>
    <property type="project" value="TreeGrafter"/>
</dbReference>
<dbReference type="GO" id="GO:0060271">
    <property type="term" value="P:cilium assembly"/>
    <property type="evidence" value="ECO:0007669"/>
    <property type="project" value="TreeGrafter"/>
</dbReference>
<dbReference type="PANTHER" id="PTHR31978">
    <property type="entry name" value="INTRAFLAGELLAR TRANSPORT PROTEIN 20 HOMOLOG"/>
    <property type="match status" value="1"/>
</dbReference>
<dbReference type="EMBL" id="HBEN01002170">
    <property type="protein sequence ID" value="CAD8432027.1"/>
    <property type="molecule type" value="Transcribed_RNA"/>
</dbReference>
<reference evidence="5" key="1">
    <citation type="submission" date="2021-01" db="EMBL/GenBank/DDBJ databases">
        <authorList>
            <person name="Corre E."/>
            <person name="Pelletier E."/>
            <person name="Niang G."/>
            <person name="Scheremetjew M."/>
            <person name="Finn R."/>
            <person name="Kale V."/>
            <person name="Holt S."/>
            <person name="Cochrane G."/>
            <person name="Meng A."/>
            <person name="Brown T."/>
            <person name="Cohen L."/>
        </authorList>
    </citation>
    <scope>NUCLEOTIDE SEQUENCE</scope>
    <source>
        <strain evidence="5">CCAC1681</strain>
    </source>
</reference>
<keyword evidence="3" id="KW-0966">Cell projection</keyword>
<gene>
    <name evidence="5" type="ORF">MSP1401_LOCUS1783</name>
</gene>
<evidence type="ECO:0000256" key="4">
    <source>
        <dbReference type="SAM" id="MobiDB-lite"/>
    </source>
</evidence>
<comment type="subcellular location">
    <subcellularLocation>
        <location evidence="1">Cell projection</location>
        <location evidence="1">Cilium</location>
    </subcellularLocation>
</comment>
<dbReference type="InterPro" id="IPR028172">
    <property type="entry name" value="FT20"/>
</dbReference>
<dbReference type="GO" id="GO:0061512">
    <property type="term" value="P:protein localization to cilium"/>
    <property type="evidence" value="ECO:0007669"/>
    <property type="project" value="TreeGrafter"/>
</dbReference>
<dbReference type="GO" id="GO:0030990">
    <property type="term" value="C:intraciliary transport particle"/>
    <property type="evidence" value="ECO:0007669"/>
    <property type="project" value="TreeGrafter"/>
</dbReference>
<evidence type="ECO:0000313" key="5">
    <source>
        <dbReference type="EMBL" id="CAD8432027.1"/>
    </source>
</evidence>
<dbReference type="GO" id="GO:0097546">
    <property type="term" value="C:ciliary base"/>
    <property type="evidence" value="ECO:0007669"/>
    <property type="project" value="TreeGrafter"/>
</dbReference>
<dbReference type="Pfam" id="PF14931">
    <property type="entry name" value="IFT20"/>
    <property type="match status" value="1"/>
</dbReference>